<evidence type="ECO:0000259" key="2">
    <source>
        <dbReference type="Pfam" id="PF04389"/>
    </source>
</evidence>
<feature type="domain" description="Peptidase M28" evidence="2">
    <location>
        <begin position="89"/>
        <end position="291"/>
    </location>
</feature>
<gene>
    <name evidence="3" type="ORF">ABR189_17420</name>
</gene>
<protein>
    <submittedName>
        <fullName evidence="3">M28 family peptidase</fullName>
    </submittedName>
</protein>
<keyword evidence="4" id="KW-1185">Reference proteome</keyword>
<accession>A0ABV2T942</accession>
<dbReference type="SUPFAM" id="SSF53187">
    <property type="entry name" value="Zn-dependent exopeptidases"/>
    <property type="match status" value="1"/>
</dbReference>
<reference evidence="3 4" key="1">
    <citation type="submission" date="2024-06" db="EMBL/GenBank/DDBJ databases">
        <title>Chitinophaga defluvii sp. nov., isolated from municipal sewage.</title>
        <authorList>
            <person name="Zhang L."/>
        </authorList>
    </citation>
    <scope>NUCLEOTIDE SEQUENCE [LARGE SCALE GENOMIC DNA]</scope>
    <source>
        <strain evidence="3 4">H8</strain>
    </source>
</reference>
<organism evidence="3 4">
    <name type="scientific">Chitinophaga defluvii</name>
    <dbReference type="NCBI Taxonomy" id="3163343"/>
    <lineage>
        <taxon>Bacteria</taxon>
        <taxon>Pseudomonadati</taxon>
        <taxon>Bacteroidota</taxon>
        <taxon>Chitinophagia</taxon>
        <taxon>Chitinophagales</taxon>
        <taxon>Chitinophagaceae</taxon>
        <taxon>Chitinophaga</taxon>
    </lineage>
</organism>
<dbReference type="InterPro" id="IPR007484">
    <property type="entry name" value="Peptidase_M28"/>
</dbReference>
<dbReference type="RefSeq" id="WP_354661740.1">
    <property type="nucleotide sequence ID" value="NZ_JBEXAC010000002.1"/>
</dbReference>
<feature type="signal peptide" evidence="1">
    <location>
        <begin position="1"/>
        <end position="18"/>
    </location>
</feature>
<feature type="chain" id="PRO_5046671578" evidence="1">
    <location>
        <begin position="19"/>
        <end position="315"/>
    </location>
</feature>
<dbReference type="Pfam" id="PF04389">
    <property type="entry name" value="Peptidase_M28"/>
    <property type="match status" value="1"/>
</dbReference>
<evidence type="ECO:0000313" key="3">
    <source>
        <dbReference type="EMBL" id="MET6999172.1"/>
    </source>
</evidence>
<dbReference type="InterPro" id="IPR045175">
    <property type="entry name" value="M28_fam"/>
</dbReference>
<evidence type="ECO:0000256" key="1">
    <source>
        <dbReference type="SAM" id="SignalP"/>
    </source>
</evidence>
<comment type="caution">
    <text evidence="3">The sequence shown here is derived from an EMBL/GenBank/DDBJ whole genome shotgun (WGS) entry which is preliminary data.</text>
</comment>
<dbReference type="PANTHER" id="PTHR12147:SF26">
    <property type="entry name" value="PEPTIDASE M28 DOMAIN-CONTAINING PROTEIN"/>
    <property type="match status" value="1"/>
</dbReference>
<dbReference type="EMBL" id="JBEXAC010000002">
    <property type="protein sequence ID" value="MET6999172.1"/>
    <property type="molecule type" value="Genomic_DNA"/>
</dbReference>
<dbReference type="PANTHER" id="PTHR12147">
    <property type="entry name" value="METALLOPEPTIDASE M28 FAMILY MEMBER"/>
    <property type="match status" value="1"/>
</dbReference>
<proteinExistence type="predicted"/>
<name>A0ABV2T942_9BACT</name>
<evidence type="ECO:0000313" key="4">
    <source>
        <dbReference type="Proteomes" id="UP001549749"/>
    </source>
</evidence>
<sequence length="315" mass="35219">MKILCYSAFLLLSVPVLAQSAIDSSLLMETIRTLSDNKFEGRKTGTRGNRMAQFYIRDAFKKVGVVPYNGTYEYPFYFEAGGKRIMGTNLYGYIQGKSDQAIVITAHYDHLGVGKPPAPATDSIYNGADDNASGVSAMLAIAQYFHQHPPQHTLIFAALDAEEMGLEGAKAFLQHPPVPVAQMKLNINMDMVSRNDNQELYVCGTHQFPELKEVITAVAPQSKIKLVTGHDKKEDGANDWTSQSDHFEFFKLHIPFLYFGVEDHPDYHKVSDEFSRIHPAFFYQATTTIRMVISAADKAMMAGKFRSLKVMEGNK</sequence>
<dbReference type="Gene3D" id="3.40.630.10">
    <property type="entry name" value="Zn peptidases"/>
    <property type="match status" value="1"/>
</dbReference>
<keyword evidence="1" id="KW-0732">Signal</keyword>
<dbReference type="Proteomes" id="UP001549749">
    <property type="component" value="Unassembled WGS sequence"/>
</dbReference>